<feature type="compositionally biased region" description="Low complexity" evidence="1">
    <location>
        <begin position="183"/>
        <end position="195"/>
    </location>
</feature>
<feature type="compositionally biased region" description="Basic residues" evidence="1">
    <location>
        <begin position="31"/>
        <end position="55"/>
    </location>
</feature>
<dbReference type="EMBL" id="HBIM01011263">
    <property type="protein sequence ID" value="CAE0412085.1"/>
    <property type="molecule type" value="Transcribed_RNA"/>
</dbReference>
<feature type="compositionally biased region" description="Basic and acidic residues" evidence="1">
    <location>
        <begin position="92"/>
        <end position="110"/>
    </location>
</feature>
<evidence type="ECO:0000313" key="2">
    <source>
        <dbReference type="EMBL" id="CAE0412085.1"/>
    </source>
</evidence>
<sequence>MASVIPSMAIVAVDKNGLPPEFSSSSSQMTRRMKSRQSHSNGRRRPSAPAPRRRTSTPTTSTRRNGRPSLAMYGHPVTQNQPRARDVFVAAAEEKDDKEERNATAEEERASPPTGEASPEQLVKVKYAPKQQQQQQFRGFLSFGRSKNTSQSKRKVKTCNVKTIGGKKEEDVLEELSTSVKIGGESSTVSQSSGSTKQHSQQPQENASIHEPTRNQSNTSSTRQPSEEYTHSTDGKNIFGDKEKEHSPVLYLLSGKSNVKKIREIPILTTNNSLTGSISNRSLGTYTKPKPRRLIQPPNLDDLFDDDSSVDDSVAGNRGDNGEIEWIAGAHRDDRTTSGISTVNGNGSFLGVDSVIGDPTAICGLLIDVVYRDITTSMRQCGESIGIVREQRTYAKDDFYTDDIDTESNH</sequence>
<evidence type="ECO:0000256" key="1">
    <source>
        <dbReference type="SAM" id="MobiDB-lite"/>
    </source>
</evidence>
<feature type="compositionally biased region" description="Basic and acidic residues" evidence="1">
    <location>
        <begin position="225"/>
        <end position="242"/>
    </location>
</feature>
<reference evidence="2" key="1">
    <citation type="submission" date="2021-01" db="EMBL/GenBank/DDBJ databases">
        <authorList>
            <person name="Corre E."/>
            <person name="Pelletier E."/>
            <person name="Niang G."/>
            <person name="Scheremetjew M."/>
            <person name="Finn R."/>
            <person name="Kale V."/>
            <person name="Holt S."/>
            <person name="Cochrane G."/>
            <person name="Meng A."/>
            <person name="Brown T."/>
            <person name="Cohen L."/>
        </authorList>
    </citation>
    <scope>NUCLEOTIDE SEQUENCE</scope>
    <source>
        <strain evidence="2">CCMP127</strain>
    </source>
</reference>
<feature type="compositionally biased region" description="Low complexity" evidence="1">
    <location>
        <begin position="56"/>
        <end position="69"/>
    </location>
</feature>
<gene>
    <name evidence="2" type="ORF">ACOF00016_LOCUS9360</name>
</gene>
<dbReference type="AlphaFoldDB" id="A0A7S3P719"/>
<proteinExistence type="predicted"/>
<name>A0A7S3P719_9STRA</name>
<feature type="compositionally biased region" description="Polar residues" evidence="1">
    <location>
        <begin position="276"/>
        <end position="285"/>
    </location>
</feature>
<organism evidence="2">
    <name type="scientific">Amphora coffeiformis</name>
    <dbReference type="NCBI Taxonomy" id="265554"/>
    <lineage>
        <taxon>Eukaryota</taxon>
        <taxon>Sar</taxon>
        <taxon>Stramenopiles</taxon>
        <taxon>Ochrophyta</taxon>
        <taxon>Bacillariophyta</taxon>
        <taxon>Bacillariophyceae</taxon>
        <taxon>Bacillariophycidae</taxon>
        <taxon>Thalassiophysales</taxon>
        <taxon>Catenulaceae</taxon>
        <taxon>Amphora</taxon>
    </lineage>
</organism>
<feature type="compositionally biased region" description="Polar residues" evidence="1">
    <location>
        <begin position="214"/>
        <end position="224"/>
    </location>
</feature>
<feature type="region of interest" description="Disordered" evidence="1">
    <location>
        <begin position="15"/>
        <end position="156"/>
    </location>
</feature>
<feature type="region of interest" description="Disordered" evidence="1">
    <location>
        <begin position="182"/>
        <end position="242"/>
    </location>
</feature>
<protein>
    <submittedName>
        <fullName evidence="2">Uncharacterized protein</fullName>
    </submittedName>
</protein>
<feature type="compositionally biased region" description="Polar residues" evidence="1">
    <location>
        <begin position="196"/>
        <end position="207"/>
    </location>
</feature>
<accession>A0A7S3P719</accession>
<feature type="region of interest" description="Disordered" evidence="1">
    <location>
        <begin position="276"/>
        <end position="308"/>
    </location>
</feature>